<dbReference type="EMBL" id="CAKXAJ010010689">
    <property type="protein sequence ID" value="CAH2211535.1"/>
    <property type="molecule type" value="Genomic_DNA"/>
</dbReference>
<accession>A0A8S4QLD1</accession>
<protein>
    <submittedName>
        <fullName evidence="1">Jg23 protein</fullName>
    </submittedName>
</protein>
<keyword evidence="2" id="KW-1185">Reference proteome</keyword>
<dbReference type="Gene3D" id="3.40.390.10">
    <property type="entry name" value="Collagenase (Catalytic Domain)"/>
    <property type="match status" value="1"/>
</dbReference>
<dbReference type="GO" id="GO:0004222">
    <property type="term" value="F:metalloendopeptidase activity"/>
    <property type="evidence" value="ECO:0007669"/>
    <property type="project" value="InterPro"/>
</dbReference>
<comment type="caution">
    <text evidence="1">The sequence shown here is derived from an EMBL/GenBank/DDBJ whole genome shotgun (WGS) entry which is preliminary data.</text>
</comment>
<dbReference type="Proteomes" id="UP000838756">
    <property type="component" value="Unassembled WGS sequence"/>
</dbReference>
<dbReference type="PROSITE" id="PS51885">
    <property type="entry name" value="NEPRILYSIN"/>
    <property type="match status" value="1"/>
</dbReference>
<organism evidence="1 2">
    <name type="scientific">Pararge aegeria aegeria</name>
    <dbReference type="NCBI Taxonomy" id="348720"/>
    <lineage>
        <taxon>Eukaryota</taxon>
        <taxon>Metazoa</taxon>
        <taxon>Ecdysozoa</taxon>
        <taxon>Arthropoda</taxon>
        <taxon>Hexapoda</taxon>
        <taxon>Insecta</taxon>
        <taxon>Pterygota</taxon>
        <taxon>Neoptera</taxon>
        <taxon>Endopterygota</taxon>
        <taxon>Lepidoptera</taxon>
        <taxon>Glossata</taxon>
        <taxon>Ditrysia</taxon>
        <taxon>Papilionoidea</taxon>
        <taxon>Nymphalidae</taxon>
        <taxon>Satyrinae</taxon>
        <taxon>Satyrini</taxon>
        <taxon>Parargina</taxon>
        <taxon>Pararge</taxon>
    </lineage>
</organism>
<dbReference type="GO" id="GO:0005886">
    <property type="term" value="C:plasma membrane"/>
    <property type="evidence" value="ECO:0007669"/>
    <property type="project" value="TreeGrafter"/>
</dbReference>
<dbReference type="InterPro" id="IPR000718">
    <property type="entry name" value="Peptidase_M13"/>
</dbReference>
<evidence type="ECO:0000313" key="2">
    <source>
        <dbReference type="Proteomes" id="UP000838756"/>
    </source>
</evidence>
<dbReference type="GO" id="GO:0016485">
    <property type="term" value="P:protein processing"/>
    <property type="evidence" value="ECO:0007669"/>
    <property type="project" value="TreeGrafter"/>
</dbReference>
<dbReference type="InterPro" id="IPR024079">
    <property type="entry name" value="MetalloPept_cat_dom_sf"/>
</dbReference>
<proteinExistence type="predicted"/>
<feature type="non-terminal residue" evidence="1">
    <location>
        <position position="1"/>
    </location>
</feature>
<evidence type="ECO:0000313" key="1">
    <source>
        <dbReference type="EMBL" id="CAH2211535.1"/>
    </source>
</evidence>
<dbReference type="PANTHER" id="PTHR11733">
    <property type="entry name" value="ZINC METALLOPROTEASE FAMILY M13 NEPRILYSIN-RELATED"/>
    <property type="match status" value="1"/>
</dbReference>
<gene>
    <name evidence="1" type="primary">jg23</name>
    <name evidence="1" type="ORF">PAEG_LOCUS3349</name>
</gene>
<reference evidence="1" key="1">
    <citation type="submission" date="2022-03" db="EMBL/GenBank/DDBJ databases">
        <authorList>
            <person name="Lindestad O."/>
        </authorList>
    </citation>
    <scope>NUCLEOTIDE SEQUENCE</scope>
</reference>
<dbReference type="AlphaFoldDB" id="A0A8S4QLD1"/>
<sequence length="94" mass="10823">MDEKTREEALQKADGMSSHIAYPNEMLDNKKLTEFYDGLEMKADKLMESVLNLTLYGTEYLFSKLREPVNKTDWVTHGRPAIVNAFYSSIENSI</sequence>
<dbReference type="OrthoDB" id="6475849at2759"/>
<dbReference type="SUPFAM" id="SSF55486">
    <property type="entry name" value="Metalloproteases ('zincins'), catalytic domain"/>
    <property type="match status" value="1"/>
</dbReference>
<dbReference type="PANTHER" id="PTHR11733:SF224">
    <property type="entry name" value="NEPRILYSIN-2"/>
    <property type="match status" value="1"/>
</dbReference>
<name>A0A8S4QLD1_9NEOP</name>